<evidence type="ECO:0000313" key="9">
    <source>
        <dbReference type="Proteomes" id="UP000695022"/>
    </source>
</evidence>
<evidence type="ECO:0000256" key="3">
    <source>
        <dbReference type="ARBA" id="ARBA00022679"/>
    </source>
</evidence>
<dbReference type="InterPro" id="IPR004625">
    <property type="entry name" value="PyrdxlKinase"/>
</dbReference>
<comment type="similarity">
    <text evidence="1">Belongs to the pyridoxine kinase family.</text>
</comment>
<name>A0ABM1F5D0_PRICU</name>
<gene>
    <name evidence="10" type="primary">LOC106819551</name>
</gene>
<evidence type="ECO:0000256" key="4">
    <source>
        <dbReference type="ARBA" id="ARBA00022741"/>
    </source>
</evidence>
<dbReference type="Proteomes" id="UP000695022">
    <property type="component" value="Unplaced"/>
</dbReference>
<keyword evidence="6" id="KW-0067">ATP-binding</keyword>
<evidence type="ECO:0000256" key="1">
    <source>
        <dbReference type="ARBA" id="ARBA00008805"/>
    </source>
</evidence>
<dbReference type="EC" id="2.7.1.35" evidence="2"/>
<dbReference type="RefSeq" id="XP_014679651.1">
    <property type="nucleotide sequence ID" value="XM_014824165.1"/>
</dbReference>
<organism evidence="9 10">
    <name type="scientific">Priapulus caudatus</name>
    <name type="common">Priapulid worm</name>
    <dbReference type="NCBI Taxonomy" id="37621"/>
    <lineage>
        <taxon>Eukaryota</taxon>
        <taxon>Metazoa</taxon>
        <taxon>Ecdysozoa</taxon>
        <taxon>Scalidophora</taxon>
        <taxon>Priapulida</taxon>
        <taxon>Priapulimorpha</taxon>
        <taxon>Priapulimorphida</taxon>
        <taxon>Priapulidae</taxon>
        <taxon>Priapulus</taxon>
    </lineage>
</organism>
<dbReference type="PANTHER" id="PTHR10534:SF2">
    <property type="entry name" value="PYRIDOXAL KINASE"/>
    <property type="match status" value="1"/>
</dbReference>
<protein>
    <recommendedName>
        <fullName evidence="2">pyridoxal kinase</fullName>
        <ecNumber evidence="2">2.7.1.35</ecNumber>
    </recommendedName>
    <alternativeName>
        <fullName evidence="7">Pyridoxine kinase</fullName>
    </alternativeName>
</protein>
<dbReference type="Gene3D" id="3.40.1190.20">
    <property type="match status" value="1"/>
</dbReference>
<keyword evidence="8" id="KW-1133">Transmembrane helix</keyword>
<keyword evidence="3" id="KW-0808">Transferase</keyword>
<dbReference type="PANTHER" id="PTHR10534">
    <property type="entry name" value="PYRIDOXAL KINASE"/>
    <property type="match status" value="1"/>
</dbReference>
<evidence type="ECO:0000256" key="6">
    <source>
        <dbReference type="ARBA" id="ARBA00022840"/>
    </source>
</evidence>
<evidence type="ECO:0000256" key="2">
    <source>
        <dbReference type="ARBA" id="ARBA00012104"/>
    </source>
</evidence>
<evidence type="ECO:0000313" key="10">
    <source>
        <dbReference type="RefSeq" id="XP_014679651.1"/>
    </source>
</evidence>
<evidence type="ECO:0000256" key="5">
    <source>
        <dbReference type="ARBA" id="ARBA00022777"/>
    </source>
</evidence>
<dbReference type="InterPro" id="IPR029056">
    <property type="entry name" value="Ribokinase-like"/>
</dbReference>
<dbReference type="GeneID" id="106819551"/>
<sequence length="101" mass="11313">GHKEALRVEIPMLPAIFTGTGDLFAALLLVWSDRHPEDLPLACEKVLSTMQHVLRRTFKAAQDMAGEGVKPNKAQLELKLIQSLRDIENPQLTIRTTKLDI</sequence>
<dbReference type="SUPFAM" id="SSF53613">
    <property type="entry name" value="Ribokinase-like"/>
    <property type="match status" value="1"/>
</dbReference>
<evidence type="ECO:0000256" key="8">
    <source>
        <dbReference type="SAM" id="Phobius"/>
    </source>
</evidence>
<reference evidence="10" key="1">
    <citation type="submission" date="2025-08" db="UniProtKB">
        <authorList>
            <consortium name="RefSeq"/>
        </authorList>
    </citation>
    <scope>IDENTIFICATION</scope>
</reference>
<keyword evidence="8" id="KW-0812">Transmembrane</keyword>
<keyword evidence="9" id="KW-1185">Reference proteome</keyword>
<keyword evidence="8" id="KW-0472">Membrane</keyword>
<evidence type="ECO:0000256" key="7">
    <source>
        <dbReference type="ARBA" id="ARBA00032808"/>
    </source>
</evidence>
<keyword evidence="4" id="KW-0547">Nucleotide-binding</keyword>
<feature type="non-terminal residue" evidence="10">
    <location>
        <position position="1"/>
    </location>
</feature>
<keyword evidence="5" id="KW-0418">Kinase</keyword>
<feature type="transmembrane region" description="Helical" evidence="8">
    <location>
        <begin position="12"/>
        <end position="31"/>
    </location>
</feature>
<proteinExistence type="inferred from homology"/>
<accession>A0ABM1F5D0</accession>